<name>A0A160V6P7_9ZZZZ</name>
<dbReference type="GO" id="GO:0030288">
    <property type="term" value="C:outer membrane-bounded periplasmic space"/>
    <property type="evidence" value="ECO:0007669"/>
    <property type="project" value="TreeGrafter"/>
</dbReference>
<evidence type="ECO:0000313" key="2">
    <source>
        <dbReference type="EMBL" id="CUV01452.1"/>
    </source>
</evidence>
<dbReference type="EMBL" id="FAXA01000075">
    <property type="protein sequence ID" value="CUV01452.1"/>
    <property type="molecule type" value="Genomic_DNA"/>
</dbReference>
<sequence length="327" mass="36402">MPAKPGELVVLTNDSFDIGEEIIAQFEEASNAKVTIQKAGSSGAVLNRAILEKGNPSGDLLYGVDNTFLSRALREDIFIQYESDLIDNVPAQFILDDTFHVTPVDYGYVNLNYDIAYLEENGLTAPTSLEVLTQPEWDGRLVVENPATSTPGLAFLIATVSYFGEDDDYDYLDYWADLRANNLAVKDGWSEAYYTDFSKYGGDRPLVLSYATSPAAEFFFSEVALEEPPTGNVLVDKATFLQIEGIGILKGTDNEDLAKKFIDFVLDRPFQEDIPGRMFVYPVNSEAELPDYFRFAEVPSAPADIGPDTIDAKRDEWIDEWTSVVLR</sequence>
<dbReference type="PANTHER" id="PTHR30006:SF2">
    <property type="entry name" value="ABC TRANSPORTER SUBSTRATE-BINDING PROTEIN"/>
    <property type="match status" value="1"/>
</dbReference>
<dbReference type="AlphaFoldDB" id="A0A160V6P7"/>
<accession>A0A160V6P7</accession>
<dbReference type="InterPro" id="IPR005948">
    <property type="entry name" value="ThiB-like"/>
</dbReference>
<dbReference type="SUPFAM" id="SSF53850">
    <property type="entry name" value="Periplasmic binding protein-like II"/>
    <property type="match status" value="1"/>
</dbReference>
<dbReference type="PANTHER" id="PTHR30006">
    <property type="entry name" value="THIAMINE-BINDING PERIPLASMIC PROTEIN-RELATED"/>
    <property type="match status" value="1"/>
</dbReference>
<dbReference type="GO" id="GO:0015888">
    <property type="term" value="P:thiamine transport"/>
    <property type="evidence" value="ECO:0007669"/>
    <property type="project" value="InterPro"/>
</dbReference>
<organism evidence="2">
    <name type="scientific">hydrothermal vent metagenome</name>
    <dbReference type="NCBI Taxonomy" id="652676"/>
    <lineage>
        <taxon>unclassified sequences</taxon>
        <taxon>metagenomes</taxon>
        <taxon>ecological metagenomes</taxon>
    </lineage>
</organism>
<keyword evidence="1" id="KW-0732">Signal</keyword>
<dbReference type="Gene3D" id="3.40.190.10">
    <property type="entry name" value="Periplasmic binding protein-like II"/>
    <property type="match status" value="2"/>
</dbReference>
<dbReference type="GO" id="GO:0030976">
    <property type="term" value="F:thiamine pyrophosphate binding"/>
    <property type="evidence" value="ECO:0007669"/>
    <property type="project" value="TreeGrafter"/>
</dbReference>
<protein>
    <submittedName>
        <fullName evidence="2">Thiamin ABC transporter, substrate-binding component</fullName>
    </submittedName>
</protein>
<dbReference type="GO" id="GO:0030975">
    <property type="term" value="F:thiamine binding"/>
    <property type="evidence" value="ECO:0007669"/>
    <property type="project" value="InterPro"/>
</dbReference>
<gene>
    <name evidence="2" type="ORF">MGWOODY_Clf302</name>
</gene>
<reference evidence="2" key="1">
    <citation type="submission" date="2015-10" db="EMBL/GenBank/DDBJ databases">
        <authorList>
            <person name="Gilbert D.G."/>
        </authorList>
    </citation>
    <scope>NUCLEOTIDE SEQUENCE</scope>
</reference>
<evidence type="ECO:0000256" key="1">
    <source>
        <dbReference type="ARBA" id="ARBA00022729"/>
    </source>
</evidence>
<proteinExistence type="predicted"/>
<dbReference type="NCBIfam" id="TIGR01254">
    <property type="entry name" value="sfuA"/>
    <property type="match status" value="1"/>
</dbReference>
<dbReference type="Pfam" id="PF13343">
    <property type="entry name" value="SBP_bac_6"/>
    <property type="match status" value="1"/>
</dbReference>